<protein>
    <submittedName>
        <fullName evidence="1">(African queen) hypothetical protein</fullName>
    </submittedName>
</protein>
<accession>A0A8J2R7U5</accession>
<name>A0A8J2R7U5_9NEOP</name>
<organism evidence="1 2">
    <name type="scientific">Danaus chrysippus</name>
    <name type="common">African queen</name>
    <dbReference type="NCBI Taxonomy" id="151541"/>
    <lineage>
        <taxon>Eukaryota</taxon>
        <taxon>Metazoa</taxon>
        <taxon>Ecdysozoa</taxon>
        <taxon>Arthropoda</taxon>
        <taxon>Hexapoda</taxon>
        <taxon>Insecta</taxon>
        <taxon>Pterygota</taxon>
        <taxon>Neoptera</taxon>
        <taxon>Endopterygota</taxon>
        <taxon>Lepidoptera</taxon>
        <taxon>Glossata</taxon>
        <taxon>Ditrysia</taxon>
        <taxon>Papilionoidea</taxon>
        <taxon>Nymphalidae</taxon>
        <taxon>Danainae</taxon>
        <taxon>Danaini</taxon>
        <taxon>Danaina</taxon>
        <taxon>Danaus</taxon>
        <taxon>Anosia</taxon>
    </lineage>
</organism>
<proteinExistence type="predicted"/>
<evidence type="ECO:0000313" key="1">
    <source>
        <dbReference type="EMBL" id="CAG9584289.1"/>
    </source>
</evidence>
<dbReference type="Proteomes" id="UP000789524">
    <property type="component" value="Unassembled WGS sequence"/>
</dbReference>
<dbReference type="AlphaFoldDB" id="A0A8J2R7U5"/>
<reference evidence="1" key="1">
    <citation type="submission" date="2021-09" db="EMBL/GenBank/DDBJ databases">
        <authorList>
            <person name="Martin H S."/>
        </authorList>
    </citation>
    <scope>NUCLEOTIDE SEQUENCE</scope>
</reference>
<sequence length="88" mass="9738">MNRPPQVFTPCNDDGKLCVTMCGIGEDSEGASHTRCSTSRRRASSLRNATDVDCWSVASQSRVVCKQRRKAPVMEPYPPQSYGDLKIC</sequence>
<dbReference type="EMBL" id="CAKASE010000082">
    <property type="protein sequence ID" value="CAG9584289.1"/>
    <property type="molecule type" value="Genomic_DNA"/>
</dbReference>
<evidence type="ECO:0000313" key="2">
    <source>
        <dbReference type="Proteomes" id="UP000789524"/>
    </source>
</evidence>
<gene>
    <name evidence="1" type="ORF">DCHRY22_LOCUS14903</name>
</gene>
<keyword evidence="2" id="KW-1185">Reference proteome</keyword>
<comment type="caution">
    <text evidence="1">The sequence shown here is derived from an EMBL/GenBank/DDBJ whole genome shotgun (WGS) entry which is preliminary data.</text>
</comment>